<feature type="transmembrane region" description="Helical" evidence="1">
    <location>
        <begin position="86"/>
        <end position="113"/>
    </location>
</feature>
<name>A0A667ZHR1_9TELE</name>
<accession>A0A667ZHR1</accession>
<organism evidence="2 3">
    <name type="scientific">Myripristis murdjan</name>
    <name type="common">pinecone soldierfish</name>
    <dbReference type="NCBI Taxonomy" id="586833"/>
    <lineage>
        <taxon>Eukaryota</taxon>
        <taxon>Metazoa</taxon>
        <taxon>Chordata</taxon>
        <taxon>Craniata</taxon>
        <taxon>Vertebrata</taxon>
        <taxon>Euteleostomi</taxon>
        <taxon>Actinopterygii</taxon>
        <taxon>Neopterygii</taxon>
        <taxon>Teleostei</taxon>
        <taxon>Neoteleostei</taxon>
        <taxon>Acanthomorphata</taxon>
        <taxon>Holocentriformes</taxon>
        <taxon>Holocentridae</taxon>
        <taxon>Myripristis</taxon>
    </lineage>
</organism>
<feature type="transmembrane region" description="Helical" evidence="1">
    <location>
        <begin position="12"/>
        <end position="30"/>
    </location>
</feature>
<protein>
    <submittedName>
        <fullName evidence="2">Uncharacterized protein</fullName>
    </submittedName>
</protein>
<evidence type="ECO:0000313" key="3">
    <source>
        <dbReference type="Proteomes" id="UP000472263"/>
    </source>
</evidence>
<reference evidence="2" key="3">
    <citation type="submission" date="2025-09" db="UniProtKB">
        <authorList>
            <consortium name="Ensembl"/>
        </authorList>
    </citation>
    <scope>IDENTIFICATION</scope>
</reference>
<evidence type="ECO:0000313" key="2">
    <source>
        <dbReference type="Ensembl" id="ENSMMDP00005035349.1"/>
    </source>
</evidence>
<keyword evidence="1" id="KW-0812">Transmembrane</keyword>
<dbReference type="AlphaFoldDB" id="A0A667ZHR1"/>
<dbReference type="Ensembl" id="ENSMMDT00005036123.1">
    <property type="protein sequence ID" value="ENSMMDP00005035349.1"/>
    <property type="gene ID" value="ENSMMDG00005016609.1"/>
</dbReference>
<dbReference type="Proteomes" id="UP000472263">
    <property type="component" value="Chromosome 6"/>
</dbReference>
<evidence type="ECO:0000256" key="1">
    <source>
        <dbReference type="SAM" id="Phobius"/>
    </source>
</evidence>
<dbReference type="InParanoid" id="A0A667ZHR1"/>
<sequence>SLSSHSVLKRQHKYSISIIFVVVNIVLSVIHRIPSIIACFASYEQTLTEKAVTHHGRKTFLSPVQCRRQICKGHNMGFNKCEVSPCIVLFIIIFISPHVWLNVFMLSGMMFVLL</sequence>
<keyword evidence="1" id="KW-0472">Membrane</keyword>
<proteinExistence type="predicted"/>
<keyword evidence="1" id="KW-1133">Transmembrane helix</keyword>
<reference evidence="2" key="2">
    <citation type="submission" date="2025-08" db="UniProtKB">
        <authorList>
            <consortium name="Ensembl"/>
        </authorList>
    </citation>
    <scope>IDENTIFICATION</scope>
</reference>
<reference evidence="2" key="1">
    <citation type="submission" date="2019-06" db="EMBL/GenBank/DDBJ databases">
        <authorList>
            <consortium name="Wellcome Sanger Institute Data Sharing"/>
        </authorList>
    </citation>
    <scope>NUCLEOTIDE SEQUENCE [LARGE SCALE GENOMIC DNA]</scope>
</reference>
<keyword evidence="3" id="KW-1185">Reference proteome</keyword>